<gene>
    <name evidence="2" type="ORF">HNY73_011550</name>
</gene>
<evidence type="ECO:0000313" key="3">
    <source>
        <dbReference type="Proteomes" id="UP000807504"/>
    </source>
</evidence>
<dbReference type="AlphaFoldDB" id="A0A8T0F488"/>
<feature type="compositionally biased region" description="Polar residues" evidence="1">
    <location>
        <begin position="8"/>
        <end position="17"/>
    </location>
</feature>
<protein>
    <submittedName>
        <fullName evidence="2">Uncharacterized protein</fullName>
    </submittedName>
</protein>
<dbReference type="EMBL" id="JABXBU010000086">
    <property type="protein sequence ID" value="KAF8784220.1"/>
    <property type="molecule type" value="Genomic_DNA"/>
</dbReference>
<evidence type="ECO:0000256" key="1">
    <source>
        <dbReference type="SAM" id="MobiDB-lite"/>
    </source>
</evidence>
<feature type="compositionally biased region" description="Basic and acidic residues" evidence="1">
    <location>
        <begin position="24"/>
        <end position="34"/>
    </location>
</feature>
<name>A0A8T0F488_ARGBR</name>
<dbReference type="Proteomes" id="UP000807504">
    <property type="component" value="Unassembled WGS sequence"/>
</dbReference>
<reference evidence="2" key="2">
    <citation type="submission" date="2020-06" db="EMBL/GenBank/DDBJ databases">
        <authorList>
            <person name="Sheffer M."/>
        </authorList>
    </citation>
    <scope>NUCLEOTIDE SEQUENCE</scope>
</reference>
<comment type="caution">
    <text evidence="2">The sequence shown here is derived from an EMBL/GenBank/DDBJ whole genome shotgun (WGS) entry which is preliminary data.</text>
</comment>
<feature type="region of interest" description="Disordered" evidence="1">
    <location>
        <begin position="1"/>
        <end position="43"/>
    </location>
</feature>
<sequence>MSGERQARQSGGETPSQAAPEVGPQRREQEDGKIKCSRKRGVREKRDVVWTQFVGRMMWSDGGRARIGGARARVEEAKEREGRRFADQIEIAQGVLTCDAKYTAVAEENGRGSGEI</sequence>
<proteinExistence type="predicted"/>
<reference evidence="2" key="1">
    <citation type="journal article" date="2020" name="bioRxiv">
        <title>Chromosome-level reference genome of the European wasp spider Argiope bruennichi: a resource for studies on range expansion and evolutionary adaptation.</title>
        <authorList>
            <person name="Sheffer M.M."/>
            <person name="Hoppe A."/>
            <person name="Krehenwinkel H."/>
            <person name="Uhl G."/>
            <person name="Kuss A.W."/>
            <person name="Jensen L."/>
            <person name="Jensen C."/>
            <person name="Gillespie R.G."/>
            <person name="Hoff K.J."/>
            <person name="Prost S."/>
        </authorList>
    </citation>
    <scope>NUCLEOTIDE SEQUENCE</scope>
</reference>
<accession>A0A8T0F488</accession>
<keyword evidence="3" id="KW-1185">Reference proteome</keyword>
<organism evidence="2 3">
    <name type="scientific">Argiope bruennichi</name>
    <name type="common">Wasp spider</name>
    <name type="synonym">Aranea bruennichi</name>
    <dbReference type="NCBI Taxonomy" id="94029"/>
    <lineage>
        <taxon>Eukaryota</taxon>
        <taxon>Metazoa</taxon>
        <taxon>Ecdysozoa</taxon>
        <taxon>Arthropoda</taxon>
        <taxon>Chelicerata</taxon>
        <taxon>Arachnida</taxon>
        <taxon>Araneae</taxon>
        <taxon>Araneomorphae</taxon>
        <taxon>Entelegynae</taxon>
        <taxon>Araneoidea</taxon>
        <taxon>Araneidae</taxon>
        <taxon>Argiope</taxon>
    </lineage>
</organism>
<evidence type="ECO:0000313" key="2">
    <source>
        <dbReference type="EMBL" id="KAF8784220.1"/>
    </source>
</evidence>